<proteinExistence type="predicted"/>
<dbReference type="SUPFAM" id="SSF52047">
    <property type="entry name" value="RNI-like"/>
    <property type="match status" value="1"/>
</dbReference>
<feature type="domain" description="F-box" evidence="1">
    <location>
        <begin position="22"/>
        <end position="54"/>
    </location>
</feature>
<dbReference type="EMBL" id="JABAYA010000649">
    <property type="protein sequence ID" value="KAF7720494.1"/>
    <property type="molecule type" value="Genomic_DNA"/>
</dbReference>
<dbReference type="Pfam" id="PF00646">
    <property type="entry name" value="F-box"/>
    <property type="match status" value="1"/>
</dbReference>
<sequence length="601" mass="69143">MPSDRPLIAGITQMALTSLANELPPAVLRNIAARLSRMTLLTAITLCRSWNATLTHELYSTVEIRREDQLELFIKTLTTIAPDKRLGFLVFNFCTDTFLDEDTARLLPQLLPNVTSVSCPYNGAFCQEILPILQEWKQLRKISRLRLKEFTVLPTEFLRNRLSELELGGSTIETWIDTVADIKTLERLCIVVPNYRDPEQIVYGNTSLDLLERLQNGLPRLRSFSLQVFKIDGDLPEHIVPCGTVRELVFQTMYCNDACGEYFARKYPKLEKLAIEGQCLWMDISPLAISFPFLREFATSDQVRYTKFFDVRAMAGLTISHVSFCDTIPWQLEKLQAFHTTLANVQLDSSCVGVPVKKIIEHLKACETLATLDIRYHHHTMNLDWIVNGQQNLRNLTLRGTRVSVSKEDTTTIPHHRLKRLHMTANIIEDDVYLYLSRHCVHLENLGSYYREPISQQHLVYYPCPGLQCLVVMFHFNEACNLTRMKEEERIKAGHPNAYKSDENYEPLGRTHRLRYRSSGENLNVSQQNPLKPEDMMNDIQKDDLSSTIQLQGESDEQILLPTEPIIHVVCHYVDLINIGLRHKYFISHGHLDPKLLGSDY</sequence>
<protein>
    <recommendedName>
        <fullName evidence="1">F-box domain-containing protein</fullName>
    </recommendedName>
</protein>
<dbReference type="InterPro" id="IPR001810">
    <property type="entry name" value="F-box_dom"/>
</dbReference>
<dbReference type="InterPro" id="IPR032675">
    <property type="entry name" value="LRR_dom_sf"/>
</dbReference>
<dbReference type="Gene3D" id="3.80.10.10">
    <property type="entry name" value="Ribonuclease Inhibitor"/>
    <property type="match status" value="2"/>
</dbReference>
<accession>A0A8H7BEA6</accession>
<gene>
    <name evidence="2" type="ORF">EC973_008020</name>
</gene>
<dbReference type="AlphaFoldDB" id="A0A8H7BEA6"/>
<name>A0A8H7BEA6_9FUNG</name>
<comment type="caution">
    <text evidence="2">The sequence shown here is derived from an EMBL/GenBank/DDBJ whole genome shotgun (WGS) entry which is preliminary data.</text>
</comment>
<keyword evidence="3" id="KW-1185">Reference proteome</keyword>
<organism evidence="2 3">
    <name type="scientific">Apophysomyces ossiformis</name>
    <dbReference type="NCBI Taxonomy" id="679940"/>
    <lineage>
        <taxon>Eukaryota</taxon>
        <taxon>Fungi</taxon>
        <taxon>Fungi incertae sedis</taxon>
        <taxon>Mucoromycota</taxon>
        <taxon>Mucoromycotina</taxon>
        <taxon>Mucoromycetes</taxon>
        <taxon>Mucorales</taxon>
        <taxon>Mucorineae</taxon>
        <taxon>Mucoraceae</taxon>
        <taxon>Apophysomyces</taxon>
    </lineage>
</organism>
<reference evidence="2" key="1">
    <citation type="submission" date="2020-01" db="EMBL/GenBank/DDBJ databases">
        <title>Genome Sequencing of Three Apophysomyces-Like Fungal Strains Confirms a Novel Fungal Genus in the Mucoromycota with divergent Burkholderia-like Endosymbiotic Bacteria.</title>
        <authorList>
            <person name="Stajich J.E."/>
            <person name="Macias A.M."/>
            <person name="Carter-House D."/>
            <person name="Lovett B."/>
            <person name="Kasson L.R."/>
            <person name="Berry K."/>
            <person name="Grigoriev I."/>
            <person name="Chang Y."/>
            <person name="Spatafora J."/>
            <person name="Kasson M.T."/>
        </authorList>
    </citation>
    <scope>NUCLEOTIDE SEQUENCE</scope>
    <source>
        <strain evidence="2">NRRL A-21654</strain>
    </source>
</reference>
<dbReference type="Proteomes" id="UP000605846">
    <property type="component" value="Unassembled WGS sequence"/>
</dbReference>
<evidence type="ECO:0000313" key="2">
    <source>
        <dbReference type="EMBL" id="KAF7720494.1"/>
    </source>
</evidence>
<evidence type="ECO:0000259" key="1">
    <source>
        <dbReference type="Pfam" id="PF00646"/>
    </source>
</evidence>
<evidence type="ECO:0000313" key="3">
    <source>
        <dbReference type="Proteomes" id="UP000605846"/>
    </source>
</evidence>
<dbReference type="OrthoDB" id="2203512at2759"/>